<dbReference type="Pfam" id="PF17957">
    <property type="entry name" value="Big_7"/>
    <property type="match status" value="1"/>
</dbReference>
<dbReference type="InterPro" id="IPR014756">
    <property type="entry name" value="Ig_E-set"/>
</dbReference>
<dbReference type="InterPro" id="IPR013783">
    <property type="entry name" value="Ig-like_fold"/>
</dbReference>
<feature type="domain" description="DUF4082" evidence="3">
    <location>
        <begin position="684"/>
        <end position="828"/>
    </location>
</feature>
<feature type="region of interest" description="Disordered" evidence="1">
    <location>
        <begin position="570"/>
        <end position="594"/>
    </location>
</feature>
<dbReference type="Pfam" id="PF20254">
    <property type="entry name" value="DMFA2_C"/>
    <property type="match status" value="1"/>
</dbReference>
<evidence type="ECO:0000313" key="5">
    <source>
        <dbReference type="EMBL" id="GAA0359966.1"/>
    </source>
</evidence>
<name>A0ABP3H1L1_9ACTN</name>
<evidence type="ECO:0000259" key="3">
    <source>
        <dbReference type="Pfam" id="PF13313"/>
    </source>
</evidence>
<reference evidence="6" key="1">
    <citation type="journal article" date="2019" name="Int. J. Syst. Evol. Microbiol.">
        <title>The Global Catalogue of Microorganisms (GCM) 10K type strain sequencing project: providing services to taxonomists for standard genome sequencing and annotation.</title>
        <authorList>
            <consortium name="The Broad Institute Genomics Platform"/>
            <consortium name="The Broad Institute Genome Sequencing Center for Infectious Disease"/>
            <person name="Wu L."/>
            <person name="Ma J."/>
        </authorList>
    </citation>
    <scope>NUCLEOTIDE SEQUENCE [LARGE SCALE GENOMIC DNA]</scope>
    <source>
        <strain evidence="6">JCM 3146</strain>
    </source>
</reference>
<protein>
    <recommendedName>
        <fullName evidence="7">DUF4082 domain-containing protein</fullName>
    </recommendedName>
</protein>
<dbReference type="Pfam" id="PF13313">
    <property type="entry name" value="DUF4082"/>
    <property type="match status" value="3"/>
</dbReference>
<evidence type="ECO:0000259" key="4">
    <source>
        <dbReference type="Pfam" id="PF20254"/>
    </source>
</evidence>
<feature type="compositionally biased region" description="Low complexity" evidence="1">
    <location>
        <begin position="53"/>
        <end position="62"/>
    </location>
</feature>
<feature type="domain" description="N,N-dimethylformamidase beta subunit-like C-terminal" evidence="4">
    <location>
        <begin position="137"/>
        <end position="534"/>
    </location>
</feature>
<dbReference type="Gene3D" id="2.60.40.10">
    <property type="entry name" value="Immunoglobulins"/>
    <property type="match status" value="1"/>
</dbReference>
<feature type="domain" description="DUF4082" evidence="3">
    <location>
        <begin position="843"/>
        <end position="988"/>
    </location>
</feature>
<keyword evidence="2" id="KW-1133">Transmembrane helix</keyword>
<dbReference type="SUPFAM" id="SSF81296">
    <property type="entry name" value="E set domains"/>
    <property type="match status" value="1"/>
</dbReference>
<feature type="region of interest" description="Disordered" evidence="1">
    <location>
        <begin position="44"/>
        <end position="76"/>
    </location>
</feature>
<keyword evidence="2" id="KW-0472">Membrane</keyword>
<proteinExistence type="predicted"/>
<dbReference type="Proteomes" id="UP001501822">
    <property type="component" value="Unassembled WGS sequence"/>
</dbReference>
<feature type="compositionally biased region" description="Low complexity" evidence="1">
    <location>
        <begin position="572"/>
        <end position="591"/>
    </location>
</feature>
<evidence type="ECO:0000256" key="2">
    <source>
        <dbReference type="SAM" id="Phobius"/>
    </source>
</evidence>
<keyword evidence="2" id="KW-0812">Transmembrane</keyword>
<evidence type="ECO:0008006" key="7">
    <source>
        <dbReference type="Google" id="ProtNLM"/>
    </source>
</evidence>
<organism evidence="5 6">
    <name type="scientific">Actinoallomurus spadix</name>
    <dbReference type="NCBI Taxonomy" id="79912"/>
    <lineage>
        <taxon>Bacteria</taxon>
        <taxon>Bacillati</taxon>
        <taxon>Actinomycetota</taxon>
        <taxon>Actinomycetes</taxon>
        <taxon>Streptosporangiales</taxon>
        <taxon>Thermomonosporaceae</taxon>
        <taxon>Actinoallomurus</taxon>
    </lineage>
</organism>
<dbReference type="InterPro" id="IPR025141">
    <property type="entry name" value="DUF4082"/>
</dbReference>
<comment type="caution">
    <text evidence="5">The sequence shown here is derived from an EMBL/GenBank/DDBJ whole genome shotgun (WGS) entry which is preliminary data.</text>
</comment>
<evidence type="ECO:0000256" key="1">
    <source>
        <dbReference type="SAM" id="MobiDB-lite"/>
    </source>
</evidence>
<feature type="domain" description="DUF4082" evidence="3">
    <location>
        <begin position="1003"/>
        <end position="1148"/>
    </location>
</feature>
<sequence>MIGGDPHPSGRRPWRRRRLRLWIACANSLVVLVCLLQGVSSPSRASVAKPAGRRSAPAAPSSNDRRSGKGAVPARRAACPPTSVICIENSLPGNPPSEWDVSGAGSPNIQGYATQMSVAQGETAQFKVLTPATAYHMDIYRMGYYGGLGARLIDTVQPSAALPQTQPNCLTDGTTGLIDCGNWAVSASWAVPASAVSGVYIAKLVRDDVTGEASQIIFVVRDDTRRSDFLVQTSDATWEAYNSYGGNSLYTGAPAGRAFKVSYNRPFTTRSADDSVYSWFFDSEYPMVRWLEANAFDVSYTTNVDTAMRGAEILEHKVFMSSGHDEYWSNEMRNNVQAARDNGVNLTFFSGNEVFWKTRWENSIADGASFRTLVCYKETLANNTRLDPTPTWTGTWRDPRYSPPADGGRPENALTGTLFMVNGVANDSIQVPADFSDMRLWRNTSIAGLSPGQTATFPTGTLGYEWDEAPDNAVTPPGLVKYSRTTGSTSNRFLLNYGSQYGAGTATHSLVLYRAPSGALVFGAGTTQWAWGLDAVHDRAGSPTDITMQQATVNLFADMGTQPASLQSGLVPATPSTDTSPPTSTITNPSSGAGVVPGRSVTVQGTATDTGGGVVGGVEVSFDGVQWFHAAGRSAWQYPWTPTGNGPVTIRVRAVDDIGNVQANPTTVNVTVGGTCCTLWSSTTVPDVEASGDFGSVEVGVKFRATATGEITGVRFYKGTANTGTHVGHLWSSTGTLLAEATFTNETASGWQQVNFATPVAVSANTTYVASYHTAGHYAVSRSYFVNPFNNYPLIALAGAASGGNGVYVYNAAATFPAGSFQSTNYWVDVVFMPSSSLWDNSAVPGVQSNADTNAATLGVKFTASANGSISGIRFFKGSLNTGTHVGSLWAANGTLLATATFTSETASGWQQVNFSTPVAVTANSTYVASYFTSSGYYSVTRGYFANAYVNGPLTALAGGASGGNGVYAYGAASTFPTGSFQSTNYWVDVVFTPSSSLWDNSAVPAVQSNPDTKAVTLGVKFTASVSGSISGIRFFKGSLNTGTHVGSLWTANGTLLATATFTNETASGWQQVNFSSPVAVTANTTYVASYFTSSGYYSVTQQYFANAYVSGPLTALASGASGGNGVYAYGAANTFPTGSYQSTNYWVDVVLAGSS</sequence>
<keyword evidence="6" id="KW-1185">Reference proteome</keyword>
<evidence type="ECO:0000313" key="6">
    <source>
        <dbReference type="Proteomes" id="UP001501822"/>
    </source>
</evidence>
<accession>A0ABP3H1L1</accession>
<dbReference type="InterPro" id="IPR046540">
    <property type="entry name" value="DMFA2_C"/>
</dbReference>
<feature type="transmembrane region" description="Helical" evidence="2">
    <location>
        <begin position="21"/>
        <end position="39"/>
    </location>
</feature>
<dbReference type="EMBL" id="BAAABM010000053">
    <property type="protein sequence ID" value="GAA0359966.1"/>
    <property type="molecule type" value="Genomic_DNA"/>
</dbReference>
<gene>
    <name evidence="5" type="ORF">GCM10010151_57210</name>
</gene>